<dbReference type="InterPro" id="IPR027417">
    <property type="entry name" value="P-loop_NTPase"/>
</dbReference>
<evidence type="ECO:0000313" key="7">
    <source>
        <dbReference type="EMBL" id="MFC6200211.1"/>
    </source>
</evidence>
<comment type="similarity">
    <text evidence="6">Belongs to the Mrp/NBP35 ATP-binding proteins family.</text>
</comment>
<dbReference type="Gene3D" id="3.40.50.300">
    <property type="entry name" value="P-loop containing nucleotide triphosphate hydrolases"/>
    <property type="match status" value="1"/>
</dbReference>
<dbReference type="InterPro" id="IPR044304">
    <property type="entry name" value="NUBPL-like"/>
</dbReference>
<evidence type="ECO:0000256" key="6">
    <source>
        <dbReference type="HAMAP-Rule" id="MF_02040"/>
    </source>
</evidence>
<sequence>MRFFKSSRLSEDSVRQTLTNHGVAPERVDSLLVQENGNVTLALLATPAELEAAERDRYEIEQVLRGIKGAGDVRVILTANNATGTSKTPPASGTQRIRKGANLSGSVKAQTDPSRPSPGNILSLPNVKNIVAVASAKGGVGKSTTALNLAMALSQMGLKVGVLDADVYGPSIPTMTGTTDTQPEYTEEKKLKPVEALGLKLMSIGYVSDVDAPMIWRGPIVMSAISQMMKDVDWGELDLLIIDTPPGTGDAQLTLAQKVSLSGAVIVSTPQEVALADVRRGVAMFRKTNVPVLGIVENMAWFEDPASGNRTFIFGEGGARRMAETLSIPLLGEVPLLPEIRAAGDAGHVDSQMSGSRQSELYAEIAERMLNELANAAPEAQPKIVFE</sequence>
<dbReference type="CDD" id="cd02037">
    <property type="entry name" value="Mrp_NBP35"/>
    <property type="match status" value="1"/>
</dbReference>
<dbReference type="HAMAP" id="MF_02040">
    <property type="entry name" value="Mrp_NBP35"/>
    <property type="match status" value="1"/>
</dbReference>
<dbReference type="Proteomes" id="UP001596303">
    <property type="component" value="Unassembled WGS sequence"/>
</dbReference>
<evidence type="ECO:0000256" key="3">
    <source>
        <dbReference type="ARBA" id="ARBA00022840"/>
    </source>
</evidence>
<comment type="caution">
    <text evidence="7">The sequence shown here is derived from an EMBL/GenBank/DDBJ whole genome shotgun (WGS) entry which is preliminary data.</text>
</comment>
<keyword evidence="8" id="KW-1185">Reference proteome</keyword>
<comment type="subunit">
    <text evidence="6">Homodimer.</text>
</comment>
<protein>
    <recommendedName>
        <fullName evidence="6">Iron-sulfur cluster carrier protein</fullName>
    </recommendedName>
</protein>
<gene>
    <name evidence="7" type="ORF">ACFQDM_19225</name>
</gene>
<keyword evidence="5 6" id="KW-0411">Iron-sulfur</keyword>
<dbReference type="PANTHER" id="PTHR42961">
    <property type="entry name" value="IRON-SULFUR PROTEIN NUBPL"/>
    <property type="match status" value="1"/>
</dbReference>
<dbReference type="SUPFAM" id="SSF117916">
    <property type="entry name" value="Fe-S cluster assembly (FSCA) domain-like"/>
    <property type="match status" value="1"/>
</dbReference>
<dbReference type="GO" id="GO:0005524">
    <property type="term" value="F:ATP binding"/>
    <property type="evidence" value="ECO:0007669"/>
    <property type="project" value="UniProtKB-KW"/>
</dbReference>
<organism evidence="7 8">
    <name type="scientific">Ponticaulis profundi</name>
    <dbReference type="NCBI Taxonomy" id="2665222"/>
    <lineage>
        <taxon>Bacteria</taxon>
        <taxon>Pseudomonadati</taxon>
        <taxon>Pseudomonadota</taxon>
        <taxon>Alphaproteobacteria</taxon>
        <taxon>Hyphomonadales</taxon>
        <taxon>Hyphomonadaceae</taxon>
        <taxon>Ponticaulis</taxon>
    </lineage>
</organism>
<dbReference type="PANTHER" id="PTHR42961:SF2">
    <property type="entry name" value="IRON-SULFUR PROTEIN NUBPL"/>
    <property type="match status" value="1"/>
</dbReference>
<comment type="function">
    <text evidence="6">Binds and transfers iron-sulfur (Fe-S) clusters to target apoproteins. Can hydrolyze ATP.</text>
</comment>
<evidence type="ECO:0000313" key="8">
    <source>
        <dbReference type="Proteomes" id="UP001596303"/>
    </source>
</evidence>
<keyword evidence="6" id="KW-0378">Hydrolase</keyword>
<accession>A0ABW1SG58</accession>
<proteinExistence type="inferred from homology"/>
<dbReference type="Pfam" id="PF10609">
    <property type="entry name" value="ParA"/>
    <property type="match status" value="1"/>
</dbReference>
<dbReference type="EMBL" id="JBHSSW010000066">
    <property type="protein sequence ID" value="MFC6200211.1"/>
    <property type="molecule type" value="Genomic_DNA"/>
</dbReference>
<dbReference type="RefSeq" id="WP_377382319.1">
    <property type="nucleotide sequence ID" value="NZ_JBHSSW010000066.1"/>
</dbReference>
<keyword evidence="1 6" id="KW-0479">Metal-binding</keyword>
<evidence type="ECO:0000256" key="4">
    <source>
        <dbReference type="ARBA" id="ARBA00023004"/>
    </source>
</evidence>
<feature type="binding site" evidence="6">
    <location>
        <begin position="136"/>
        <end position="143"/>
    </location>
    <ligand>
        <name>ATP</name>
        <dbReference type="ChEBI" id="CHEBI:30616"/>
    </ligand>
</feature>
<reference evidence="8" key="1">
    <citation type="journal article" date="2019" name="Int. J. Syst. Evol. Microbiol.">
        <title>The Global Catalogue of Microorganisms (GCM) 10K type strain sequencing project: providing services to taxonomists for standard genome sequencing and annotation.</title>
        <authorList>
            <consortium name="The Broad Institute Genomics Platform"/>
            <consortium name="The Broad Institute Genome Sequencing Center for Infectious Disease"/>
            <person name="Wu L."/>
            <person name="Ma J."/>
        </authorList>
    </citation>
    <scope>NUCLEOTIDE SEQUENCE [LARGE SCALE GENOMIC DNA]</scope>
    <source>
        <strain evidence="8">CGMCC-1.15741</strain>
    </source>
</reference>
<evidence type="ECO:0000256" key="5">
    <source>
        <dbReference type="ARBA" id="ARBA00023014"/>
    </source>
</evidence>
<name>A0ABW1SG58_9PROT</name>
<dbReference type="InterPro" id="IPR033756">
    <property type="entry name" value="YlxH/NBP35"/>
</dbReference>
<keyword evidence="2 6" id="KW-0547">Nucleotide-binding</keyword>
<dbReference type="InterPro" id="IPR034904">
    <property type="entry name" value="FSCA_dom_sf"/>
</dbReference>
<keyword evidence="4 6" id="KW-0408">Iron</keyword>
<dbReference type="SUPFAM" id="SSF52540">
    <property type="entry name" value="P-loop containing nucleoside triphosphate hydrolases"/>
    <property type="match status" value="1"/>
</dbReference>
<keyword evidence="3 6" id="KW-0067">ATP-binding</keyword>
<dbReference type="InterPro" id="IPR019591">
    <property type="entry name" value="Mrp/NBP35_ATP-bd"/>
</dbReference>
<evidence type="ECO:0000256" key="2">
    <source>
        <dbReference type="ARBA" id="ARBA00022741"/>
    </source>
</evidence>
<evidence type="ECO:0000256" key="1">
    <source>
        <dbReference type="ARBA" id="ARBA00022723"/>
    </source>
</evidence>